<dbReference type="PANTHER" id="PTHR30244">
    <property type="entry name" value="TRANSAMINASE"/>
    <property type="match status" value="1"/>
</dbReference>
<evidence type="ECO:0000313" key="5">
    <source>
        <dbReference type="Proteomes" id="UP001157915"/>
    </source>
</evidence>
<dbReference type="InterPro" id="IPR015424">
    <property type="entry name" value="PyrdxlP-dep_Trfase"/>
</dbReference>
<evidence type="ECO:0000256" key="1">
    <source>
        <dbReference type="ARBA" id="ARBA00022898"/>
    </source>
</evidence>
<evidence type="ECO:0008006" key="6">
    <source>
        <dbReference type="Google" id="ProtNLM"/>
    </source>
</evidence>
<dbReference type="Proteomes" id="UP001157915">
    <property type="component" value="Unassembled WGS sequence"/>
</dbReference>
<accession>A0ABY1NXV6</accession>
<dbReference type="RefSeq" id="WP_283412846.1">
    <property type="nucleotide sequence ID" value="NZ_FXUA01000003.1"/>
</dbReference>
<protein>
    <recommendedName>
        <fullName evidence="6">dTDP-4-amino-4,6-dideoxygalactose transaminase</fullName>
    </recommendedName>
</protein>
<comment type="similarity">
    <text evidence="2 3">Belongs to the DegT/DnrJ/EryC1 family.</text>
</comment>
<organism evidence="4 5">
    <name type="scientific">Algoriphagus winogradskyi</name>
    <dbReference type="NCBI Taxonomy" id="237017"/>
    <lineage>
        <taxon>Bacteria</taxon>
        <taxon>Pseudomonadati</taxon>
        <taxon>Bacteroidota</taxon>
        <taxon>Cytophagia</taxon>
        <taxon>Cytophagales</taxon>
        <taxon>Cyclobacteriaceae</taxon>
        <taxon>Algoriphagus</taxon>
    </lineage>
</organism>
<dbReference type="Gene3D" id="3.40.640.10">
    <property type="entry name" value="Type I PLP-dependent aspartate aminotransferase-like (Major domain)"/>
    <property type="match status" value="1"/>
</dbReference>
<dbReference type="Gene3D" id="3.90.1150.10">
    <property type="entry name" value="Aspartate Aminotransferase, domain 1"/>
    <property type="match status" value="1"/>
</dbReference>
<gene>
    <name evidence="4" type="ORF">SAMN06265367_103328</name>
</gene>
<name>A0ABY1NXV6_9BACT</name>
<evidence type="ECO:0000256" key="3">
    <source>
        <dbReference type="RuleBase" id="RU004508"/>
    </source>
</evidence>
<proteinExistence type="inferred from homology"/>
<evidence type="ECO:0000256" key="2">
    <source>
        <dbReference type="ARBA" id="ARBA00037999"/>
    </source>
</evidence>
<dbReference type="InterPro" id="IPR000653">
    <property type="entry name" value="DegT/StrS_aminotransferase"/>
</dbReference>
<keyword evidence="5" id="KW-1185">Reference proteome</keyword>
<dbReference type="EMBL" id="FXUA01000003">
    <property type="protein sequence ID" value="SMP21566.1"/>
    <property type="molecule type" value="Genomic_DNA"/>
</dbReference>
<dbReference type="PANTHER" id="PTHR30244:SF36">
    <property type="entry name" value="3-OXO-GLUCOSE-6-PHOSPHATE:GLUTAMATE AMINOTRANSFERASE"/>
    <property type="match status" value="1"/>
</dbReference>
<dbReference type="PIRSF" id="PIRSF000390">
    <property type="entry name" value="PLP_StrS"/>
    <property type="match status" value="1"/>
</dbReference>
<dbReference type="CDD" id="cd00616">
    <property type="entry name" value="AHBA_syn"/>
    <property type="match status" value="1"/>
</dbReference>
<keyword evidence="1 3" id="KW-0663">Pyridoxal phosphate</keyword>
<dbReference type="InterPro" id="IPR015421">
    <property type="entry name" value="PyrdxlP-dep_Trfase_major"/>
</dbReference>
<evidence type="ECO:0000313" key="4">
    <source>
        <dbReference type="EMBL" id="SMP21566.1"/>
    </source>
</evidence>
<reference evidence="4 5" key="1">
    <citation type="submission" date="2017-05" db="EMBL/GenBank/DDBJ databases">
        <authorList>
            <person name="Varghese N."/>
            <person name="Submissions S."/>
        </authorList>
    </citation>
    <scope>NUCLEOTIDE SEQUENCE [LARGE SCALE GENOMIC DNA]</scope>
    <source>
        <strain evidence="4 5">DSM 15360</strain>
    </source>
</reference>
<dbReference type="SUPFAM" id="SSF53383">
    <property type="entry name" value="PLP-dependent transferases"/>
    <property type="match status" value="1"/>
</dbReference>
<dbReference type="Pfam" id="PF01041">
    <property type="entry name" value="DegT_DnrJ_EryC1"/>
    <property type="match status" value="1"/>
</dbReference>
<comment type="caution">
    <text evidence="4">The sequence shown here is derived from an EMBL/GenBank/DDBJ whole genome shotgun (WGS) entry which is preliminary data.</text>
</comment>
<dbReference type="InterPro" id="IPR015422">
    <property type="entry name" value="PyrdxlP-dep_Trfase_small"/>
</dbReference>
<sequence>MKIPFLDLKKMDGELKNALKSKFEAMLEKGIFSGGEEVQAFESNITNYLHSPFSISCANGTDALELALRALEIGAGDEVIIPAITWVSTAEVVVMVGATPIFWDTDENGLLAADWEEAISPKTKAVIPVHLYGKMVDMEKLMKKARYHKLLVIEDGAQSFGSFQHGKAAGTFGDVGCLSFYPTKNLGALGEAGMCLCKDQQVNERLKLLLNHGQVVRDNHEIVGKNSRIDSIQAGFLNVFFDQFPSNQAIRKKYAKMYIDGLSVIDEMKLPLDILDEDHNAHLLVIQTDRRDELKNFLLQSGIGTAIHYPHILPDMKPFRSKGEFKNSRNLSQRGLSLPLNPWMKEEEIEFVIAKIKKFFLTGD</sequence>